<dbReference type="PANTHER" id="PTHR14969:SF13">
    <property type="entry name" value="AT30094P"/>
    <property type="match status" value="1"/>
</dbReference>
<dbReference type="PANTHER" id="PTHR14969">
    <property type="entry name" value="SPHINGOSINE-1-PHOSPHATE PHOSPHOHYDROLASE"/>
    <property type="match status" value="1"/>
</dbReference>
<protein>
    <submittedName>
        <fullName evidence="4">PA-phosphatase</fullName>
    </submittedName>
</protein>
<dbReference type="Gene3D" id="1.20.144.10">
    <property type="entry name" value="Phosphatidic acid phosphatase type 2/haloperoxidase"/>
    <property type="match status" value="1"/>
</dbReference>
<dbReference type="OrthoDB" id="9773582at2"/>
<dbReference type="InterPro" id="IPR036938">
    <property type="entry name" value="PAP2/HPO_sf"/>
</dbReference>
<dbReference type="SUPFAM" id="SSF48317">
    <property type="entry name" value="Acid phosphatase/Vanadium-dependent haloperoxidase"/>
    <property type="match status" value="1"/>
</dbReference>
<dbReference type="AlphaFoldDB" id="A0A317T801"/>
<feature type="signal peptide" evidence="2">
    <location>
        <begin position="1"/>
        <end position="25"/>
    </location>
</feature>
<accession>A0A317T801</accession>
<feature type="transmembrane region" description="Helical" evidence="1">
    <location>
        <begin position="66"/>
        <end position="83"/>
    </location>
</feature>
<feature type="domain" description="Phosphatidic acid phosphatase type 2/haloperoxidase" evidence="3">
    <location>
        <begin position="137"/>
        <end position="250"/>
    </location>
</feature>
<keyword evidence="2" id="KW-0732">Signal</keyword>
<evidence type="ECO:0000256" key="2">
    <source>
        <dbReference type="SAM" id="SignalP"/>
    </source>
</evidence>
<reference evidence="5" key="1">
    <citation type="submission" date="2017-10" db="EMBL/GenBank/DDBJ databases">
        <authorList>
            <person name="Gaisin V.A."/>
            <person name="Rysina M.S."/>
            <person name="Grouzdev D.S."/>
        </authorList>
    </citation>
    <scope>NUCLEOTIDE SEQUENCE [LARGE SCALE GENOMIC DNA]</scope>
    <source>
        <strain evidence="5">V1</strain>
    </source>
</reference>
<sequence>MDNLSKLFRCLTVMFFLLCSLFFHGIPSAEAGNRSTGDILEDDVARFAHDFRSIFSSPAHFDGSDWMTVFAVAGTATAAVLWVDDPVREYMLDNRSGFMDDLVSVGDYYGKLSTGYYLGSTLYVAGIVSEDEWVRYTGRAVLEAHTFSLLITGILKAVTGRSRPYLFEGNKQFNWFEKENSRWSFPSGHTTAAFAISSALSRRIDRPWATTGLYALSGITVLDRIYDDKHWLSDTIIGAAIGTAVGLAVGKMINEEEARRKKGGLESLNERPVELVHFSLSF</sequence>
<keyword evidence="1" id="KW-1133">Transmembrane helix</keyword>
<comment type="caution">
    <text evidence="4">The sequence shown here is derived from an EMBL/GenBank/DDBJ whole genome shotgun (WGS) entry which is preliminary data.</text>
</comment>
<keyword evidence="1" id="KW-0812">Transmembrane</keyword>
<dbReference type="Pfam" id="PF01569">
    <property type="entry name" value="PAP2"/>
    <property type="match status" value="1"/>
</dbReference>
<proteinExistence type="predicted"/>
<dbReference type="SMART" id="SM00014">
    <property type="entry name" value="acidPPc"/>
    <property type="match status" value="1"/>
</dbReference>
<evidence type="ECO:0000256" key="1">
    <source>
        <dbReference type="SAM" id="Phobius"/>
    </source>
</evidence>
<dbReference type="Proteomes" id="UP000246278">
    <property type="component" value="Unassembled WGS sequence"/>
</dbReference>
<evidence type="ECO:0000259" key="3">
    <source>
        <dbReference type="SMART" id="SM00014"/>
    </source>
</evidence>
<dbReference type="EMBL" id="PDNZ01000005">
    <property type="protein sequence ID" value="PWW81927.1"/>
    <property type="molecule type" value="Genomic_DNA"/>
</dbReference>
<name>A0A317T801_9CHLB</name>
<organism evidence="4 5">
    <name type="scientific">Prosthecochloris marina</name>
    <dbReference type="NCBI Taxonomy" id="2017681"/>
    <lineage>
        <taxon>Bacteria</taxon>
        <taxon>Pseudomonadati</taxon>
        <taxon>Chlorobiota</taxon>
        <taxon>Chlorobiia</taxon>
        <taxon>Chlorobiales</taxon>
        <taxon>Chlorobiaceae</taxon>
        <taxon>Prosthecochloris</taxon>
    </lineage>
</organism>
<dbReference type="CDD" id="cd03394">
    <property type="entry name" value="PAP2_like_5"/>
    <property type="match status" value="1"/>
</dbReference>
<evidence type="ECO:0000313" key="4">
    <source>
        <dbReference type="EMBL" id="PWW81927.1"/>
    </source>
</evidence>
<gene>
    <name evidence="4" type="ORF">CR164_08705</name>
</gene>
<keyword evidence="5" id="KW-1185">Reference proteome</keyword>
<evidence type="ECO:0000313" key="5">
    <source>
        <dbReference type="Proteomes" id="UP000246278"/>
    </source>
</evidence>
<keyword evidence="1" id="KW-0472">Membrane</keyword>
<dbReference type="InterPro" id="IPR000326">
    <property type="entry name" value="PAP2/HPO"/>
</dbReference>
<feature type="chain" id="PRO_5016240702" evidence="2">
    <location>
        <begin position="26"/>
        <end position="282"/>
    </location>
</feature>